<evidence type="ECO:0000256" key="2">
    <source>
        <dbReference type="ARBA" id="ARBA00005369"/>
    </source>
</evidence>
<dbReference type="EMBL" id="CP072931">
    <property type="protein sequence ID" value="QTZ96264.1"/>
    <property type="molecule type" value="Genomic_DNA"/>
</dbReference>
<reference evidence="12" key="1">
    <citation type="journal article" date="2012" name="J. Bacteriol.">
        <title>Genome Sequence of Streptomyces auratus Strain AGR0001, a Phoslactomycin-Producing Actinomycete.</title>
        <authorList>
            <person name="Han X."/>
            <person name="Li M."/>
            <person name="Ding Z."/>
            <person name="Zhao J."/>
            <person name="Ji K."/>
            <person name="Wen M."/>
            <person name="Lu T."/>
        </authorList>
    </citation>
    <scope>NUCLEOTIDE SEQUENCE</scope>
    <source>
        <strain evidence="12">AGR0001</strain>
    </source>
</reference>
<name>A0A8B1NS10_9ACTN</name>
<dbReference type="KEGG" id="sauh:SU9_021580"/>
<keyword evidence="5" id="KW-0963">Cytoplasm</keyword>
<dbReference type="Pfam" id="PF01135">
    <property type="entry name" value="PCMT"/>
    <property type="match status" value="1"/>
</dbReference>
<dbReference type="SUPFAM" id="SSF53335">
    <property type="entry name" value="S-adenosyl-L-methionine-dependent methyltransferases"/>
    <property type="match status" value="1"/>
</dbReference>
<gene>
    <name evidence="12" type="ORF">SU9_021580</name>
</gene>
<evidence type="ECO:0000256" key="1">
    <source>
        <dbReference type="ARBA" id="ARBA00004496"/>
    </source>
</evidence>
<dbReference type="AlphaFoldDB" id="A0A8B1NS10"/>
<protein>
    <recommendedName>
        <fullName evidence="4">Protein-L-isoaspartate O-methyltransferase</fullName>
        <ecNumber evidence="3">2.1.1.77</ecNumber>
    </recommendedName>
    <alternativeName>
        <fullName evidence="11">L-isoaspartyl protein carboxyl methyltransferase</fullName>
    </alternativeName>
    <alternativeName>
        <fullName evidence="9">Protein L-isoaspartyl methyltransferase</fullName>
    </alternativeName>
    <alternativeName>
        <fullName evidence="10">Protein-beta-aspartate methyltransferase</fullName>
    </alternativeName>
</protein>
<keyword evidence="6 12" id="KW-0489">Methyltransferase</keyword>
<dbReference type="InterPro" id="IPR000682">
    <property type="entry name" value="PCMT"/>
</dbReference>
<evidence type="ECO:0000256" key="11">
    <source>
        <dbReference type="ARBA" id="ARBA00031350"/>
    </source>
</evidence>
<dbReference type="InterPro" id="IPR029063">
    <property type="entry name" value="SAM-dependent_MTases_sf"/>
</dbReference>
<dbReference type="PANTHER" id="PTHR11579">
    <property type="entry name" value="PROTEIN-L-ISOASPARTATE O-METHYLTRANSFERASE"/>
    <property type="match status" value="1"/>
</dbReference>
<comment type="similarity">
    <text evidence="2">Belongs to the methyltransferase superfamily. L-isoaspartyl/D-aspartyl protein methyltransferase family.</text>
</comment>
<evidence type="ECO:0000256" key="7">
    <source>
        <dbReference type="ARBA" id="ARBA00022679"/>
    </source>
</evidence>
<evidence type="ECO:0000256" key="8">
    <source>
        <dbReference type="ARBA" id="ARBA00022691"/>
    </source>
</evidence>
<evidence type="ECO:0000313" key="12">
    <source>
        <dbReference type="EMBL" id="QTZ96264.1"/>
    </source>
</evidence>
<dbReference type="PANTHER" id="PTHR11579:SF0">
    <property type="entry name" value="PROTEIN-L-ISOASPARTATE(D-ASPARTATE) O-METHYLTRANSFERASE"/>
    <property type="match status" value="1"/>
</dbReference>
<evidence type="ECO:0000313" key="13">
    <source>
        <dbReference type="Proteomes" id="UP000009036"/>
    </source>
</evidence>
<dbReference type="CDD" id="cd02440">
    <property type="entry name" value="AdoMet_MTases"/>
    <property type="match status" value="1"/>
</dbReference>
<comment type="subcellular location">
    <subcellularLocation>
        <location evidence="1">Cytoplasm</location>
    </subcellularLocation>
</comment>
<evidence type="ECO:0000256" key="4">
    <source>
        <dbReference type="ARBA" id="ARBA00013346"/>
    </source>
</evidence>
<evidence type="ECO:0000256" key="9">
    <source>
        <dbReference type="ARBA" id="ARBA00030757"/>
    </source>
</evidence>
<dbReference type="GO" id="GO:0032259">
    <property type="term" value="P:methylation"/>
    <property type="evidence" value="ECO:0007669"/>
    <property type="project" value="UniProtKB-KW"/>
</dbReference>
<dbReference type="EC" id="2.1.1.77" evidence="3"/>
<evidence type="ECO:0000256" key="5">
    <source>
        <dbReference type="ARBA" id="ARBA00022490"/>
    </source>
</evidence>
<dbReference type="GO" id="GO:0005737">
    <property type="term" value="C:cytoplasm"/>
    <property type="evidence" value="ECO:0007669"/>
    <property type="project" value="UniProtKB-SubCell"/>
</dbReference>
<dbReference type="Gene3D" id="3.40.50.150">
    <property type="entry name" value="Vaccinia Virus protein VP39"/>
    <property type="match status" value="1"/>
</dbReference>
<accession>A0A8B1NS10</accession>
<evidence type="ECO:0000256" key="10">
    <source>
        <dbReference type="ARBA" id="ARBA00031323"/>
    </source>
</evidence>
<keyword evidence="13" id="KW-1185">Reference proteome</keyword>
<organism evidence="12 13">
    <name type="scientific">Streptomyces auratus AGR0001</name>
    <dbReference type="NCBI Taxonomy" id="1160718"/>
    <lineage>
        <taxon>Bacteria</taxon>
        <taxon>Bacillati</taxon>
        <taxon>Actinomycetota</taxon>
        <taxon>Actinomycetes</taxon>
        <taxon>Kitasatosporales</taxon>
        <taxon>Streptomycetaceae</taxon>
        <taxon>Streptomyces</taxon>
    </lineage>
</organism>
<sequence length="394" mass="43229">MLPVTNVLDDEQHLVRARVSLTQQIDRGSVVLCSPLAEAFLRVPRHPFVPVFYRREGERFIPWRITDGDAEAWLDAVYTDDSLITEVDGVHAEHAGPGGVTGVPTSSSTAPSLMADMLDALDVNEGDEVYEAGAGSGYHAAMLCHLAGDQHVTTVDHSDTLTTLARERLNGIGFDPLVIHGDGARDVPPDARYDRIIATASVRRVPLLWLERCRTGGILVVPIKGTLAGGMIARLTKLPDGTAAGRILHTPAAFMPLKSGTEDEAQVPEIPDGPCRDAEVSGRLLDDWTFSFFAQLHLPRGLVRTYGRSDDGLHVTTLYDPADGSATRIEDRPGATPLVTATGPRDLWAPMEDAHQLWRRLHRPRREWFCIEVTPTEQTVTYTAPDGHTHRWLL</sequence>
<proteinExistence type="inferred from homology"/>
<dbReference type="Proteomes" id="UP000009036">
    <property type="component" value="Chromosome"/>
</dbReference>
<evidence type="ECO:0000256" key="6">
    <source>
        <dbReference type="ARBA" id="ARBA00022603"/>
    </source>
</evidence>
<dbReference type="GO" id="GO:0004719">
    <property type="term" value="F:protein-L-isoaspartate (D-aspartate) O-methyltransferase activity"/>
    <property type="evidence" value="ECO:0007669"/>
    <property type="project" value="UniProtKB-EC"/>
</dbReference>
<dbReference type="OrthoDB" id="5143400at2"/>
<reference evidence="12" key="2">
    <citation type="submission" date="2021-04" db="EMBL/GenBank/DDBJ databases">
        <authorList>
            <person name="Wen M.-L."/>
            <person name="Han X.-L."/>
            <person name="Xiong J."/>
        </authorList>
    </citation>
    <scope>NUCLEOTIDE SEQUENCE</scope>
    <source>
        <strain evidence="12">AGR0001</strain>
    </source>
</reference>
<keyword evidence="7 12" id="KW-0808">Transferase</keyword>
<keyword evidence="8" id="KW-0949">S-adenosyl-L-methionine</keyword>
<evidence type="ECO:0000256" key="3">
    <source>
        <dbReference type="ARBA" id="ARBA00011890"/>
    </source>
</evidence>